<evidence type="ECO:0000313" key="1">
    <source>
        <dbReference type="EMBL" id="SOC27292.1"/>
    </source>
</evidence>
<dbReference type="RefSeq" id="WP_097052894.1">
    <property type="nucleotide sequence ID" value="NZ_OBMM01000005.1"/>
</dbReference>
<dbReference type="EMBL" id="OBMM01000005">
    <property type="protein sequence ID" value="SOC27292.1"/>
    <property type="molecule type" value="Genomic_DNA"/>
</dbReference>
<gene>
    <name evidence="1" type="ORF">SAMN05428964_105355</name>
</gene>
<name>A0A285TUV0_9PROT</name>
<dbReference type="Proteomes" id="UP000219068">
    <property type="component" value="Unassembled WGS sequence"/>
</dbReference>
<sequence length="426" mass="46775">MVTPFTEQDLFTDIGFRAQSRKSSFCVQIDSTEGDGFTFTGRLKFRDLAEVLKLSTRAELARISPLLEISITPTPDGFDIGLQVGRINQGRAMVHPVISDHDDWFVGPVLFSLADGRLSKMLAGYRTQMLLPLTWSDIPVERNPDGFVIPNILARRAVVGDGDAILFPSADISATAAPSRKMRSLEKSPRMSLPFPTAASKKEALKPIVEVSSKSEDGVKGKRTHNPAIRITKNQNGDVSLTLPREDMDKLWSGRPDTLERRVVFSASDAGMLLVPSDDAIAHCLAGMSFVMRWKAPSWYGRGVVPADMQDRLRSVFQKAGGDGIKFIKSGRDFHSRPELGRITLEFGHSKTSGPDLSGQRALDAPRGKSDLVADAKEHLTKAFHLLEQIRGDGGLSLEIQILDRSGSPLMNLPPNSYQAKIKLEV</sequence>
<reference evidence="1 2" key="1">
    <citation type="submission" date="2017-08" db="EMBL/GenBank/DDBJ databases">
        <authorList>
            <person name="de Groot N.N."/>
        </authorList>
    </citation>
    <scope>NUCLEOTIDE SEQUENCE [LARGE SCALE GENOMIC DNA]</scope>
    <source>
        <strain evidence="1 2">USBA 78</strain>
    </source>
</reference>
<protein>
    <submittedName>
        <fullName evidence="1">Uncharacterized protein</fullName>
    </submittedName>
</protein>
<evidence type="ECO:0000313" key="2">
    <source>
        <dbReference type="Proteomes" id="UP000219068"/>
    </source>
</evidence>
<accession>A0A285TUV0</accession>
<dbReference type="AlphaFoldDB" id="A0A285TUV0"/>
<organism evidence="1 2">
    <name type="scientific">Thalassospira xiamenensis</name>
    <dbReference type="NCBI Taxonomy" id="220697"/>
    <lineage>
        <taxon>Bacteria</taxon>
        <taxon>Pseudomonadati</taxon>
        <taxon>Pseudomonadota</taxon>
        <taxon>Alphaproteobacteria</taxon>
        <taxon>Rhodospirillales</taxon>
        <taxon>Thalassospiraceae</taxon>
        <taxon>Thalassospira</taxon>
    </lineage>
</organism>
<proteinExistence type="predicted"/>